<evidence type="ECO:0000256" key="3">
    <source>
        <dbReference type="ARBA" id="ARBA00022723"/>
    </source>
</evidence>
<evidence type="ECO:0000313" key="14">
    <source>
        <dbReference type="Proteomes" id="UP000275076"/>
    </source>
</evidence>
<evidence type="ECO:0000313" key="13">
    <source>
        <dbReference type="EMBL" id="RSL34954.1"/>
    </source>
</evidence>
<feature type="binding site" evidence="9">
    <location>
        <position position="73"/>
    </location>
    <ligand>
        <name>Mg(2+)</name>
        <dbReference type="ChEBI" id="CHEBI:18420"/>
    </ligand>
</feature>
<dbReference type="InterPro" id="IPR036206">
    <property type="entry name" value="ThiamineP_synth_sf"/>
</dbReference>
<dbReference type="HAMAP" id="MF_00097">
    <property type="entry name" value="TMP_synthase"/>
    <property type="match status" value="1"/>
</dbReference>
<dbReference type="GO" id="GO:0005737">
    <property type="term" value="C:cytoplasm"/>
    <property type="evidence" value="ECO:0007669"/>
    <property type="project" value="TreeGrafter"/>
</dbReference>
<keyword evidence="4 9" id="KW-0460">Magnesium</keyword>
<keyword evidence="2 9" id="KW-0808">Transferase</keyword>
<dbReference type="GO" id="GO:0009229">
    <property type="term" value="P:thiamine diphosphate biosynthetic process"/>
    <property type="evidence" value="ECO:0007669"/>
    <property type="project" value="UniProtKB-UniRule"/>
</dbReference>
<feature type="domain" description="Thiamine phosphate synthase/TenI" evidence="12">
    <location>
        <begin position="8"/>
        <end position="192"/>
    </location>
</feature>
<reference evidence="13 14" key="1">
    <citation type="submission" date="2018-10" db="EMBL/GenBank/DDBJ databases">
        <title>Draft genome sequence of Bacillus salarius IM0101, isolated from a hypersaline soil in Inner Mongolia, China.</title>
        <authorList>
            <person name="Yamprayoonswat W."/>
            <person name="Boonvisut S."/>
            <person name="Jumpathong W."/>
            <person name="Sittihan S."/>
            <person name="Ruangsuj P."/>
            <person name="Wanthongcharoen S."/>
            <person name="Thongpramul N."/>
            <person name="Pimmason S."/>
            <person name="Yu B."/>
            <person name="Yasawong M."/>
        </authorList>
    </citation>
    <scope>NUCLEOTIDE SEQUENCE [LARGE SCALE GENOMIC DNA]</scope>
    <source>
        <strain evidence="13 14">IM0101</strain>
    </source>
</reference>
<dbReference type="Pfam" id="PF02581">
    <property type="entry name" value="TMP-TENI"/>
    <property type="match status" value="1"/>
</dbReference>
<name>A0A428N986_9BACI</name>
<gene>
    <name evidence="9" type="primary">thiE</name>
    <name evidence="13" type="ORF">D7Z54_03765</name>
</gene>
<dbReference type="EC" id="2.5.1.3" evidence="9"/>
<evidence type="ECO:0000256" key="6">
    <source>
        <dbReference type="ARBA" id="ARBA00047334"/>
    </source>
</evidence>
<comment type="pathway">
    <text evidence="1 9 11">Cofactor biosynthesis; thiamine diphosphate biosynthesis; thiamine phosphate from 4-amino-2-methyl-5-diphosphomethylpyrimidine and 4-methyl-5-(2-phosphoethyl)-thiazole: step 1/1.</text>
</comment>
<comment type="cofactor">
    <cofactor evidence="9">
        <name>Mg(2+)</name>
        <dbReference type="ChEBI" id="CHEBI:18420"/>
    </cofactor>
    <text evidence="9">Binds 1 Mg(2+) ion per subunit.</text>
</comment>
<evidence type="ECO:0000256" key="2">
    <source>
        <dbReference type="ARBA" id="ARBA00022679"/>
    </source>
</evidence>
<feature type="binding site" evidence="9">
    <location>
        <begin position="189"/>
        <end position="190"/>
    </location>
    <ligand>
        <name>2-[(2R,5Z)-2-carboxy-4-methylthiazol-5(2H)-ylidene]ethyl phosphate</name>
        <dbReference type="ChEBI" id="CHEBI:62899"/>
    </ligand>
</feature>
<feature type="binding site" evidence="9">
    <location>
        <position position="92"/>
    </location>
    <ligand>
        <name>Mg(2+)</name>
        <dbReference type="ChEBI" id="CHEBI:18420"/>
    </ligand>
</feature>
<dbReference type="NCBIfam" id="TIGR00693">
    <property type="entry name" value="thiE"/>
    <property type="match status" value="1"/>
</dbReference>
<dbReference type="Proteomes" id="UP000275076">
    <property type="component" value="Unassembled WGS sequence"/>
</dbReference>
<keyword evidence="5 9" id="KW-0784">Thiamine biosynthesis</keyword>
<evidence type="ECO:0000256" key="7">
    <source>
        <dbReference type="ARBA" id="ARBA00047851"/>
    </source>
</evidence>
<dbReference type="InterPro" id="IPR022998">
    <property type="entry name" value="ThiamineP_synth_TenI"/>
</dbReference>
<evidence type="ECO:0000256" key="11">
    <source>
        <dbReference type="RuleBase" id="RU004253"/>
    </source>
</evidence>
<comment type="catalytic activity">
    <reaction evidence="6 9 10">
        <text>4-methyl-5-(2-phosphooxyethyl)-thiazole + 4-amino-2-methyl-5-(diphosphooxymethyl)pyrimidine + H(+) = thiamine phosphate + diphosphate</text>
        <dbReference type="Rhea" id="RHEA:22328"/>
        <dbReference type="ChEBI" id="CHEBI:15378"/>
        <dbReference type="ChEBI" id="CHEBI:33019"/>
        <dbReference type="ChEBI" id="CHEBI:37575"/>
        <dbReference type="ChEBI" id="CHEBI:57841"/>
        <dbReference type="ChEBI" id="CHEBI:58296"/>
        <dbReference type="EC" id="2.5.1.3"/>
    </reaction>
</comment>
<dbReference type="CDD" id="cd00564">
    <property type="entry name" value="TMP_TenI"/>
    <property type="match status" value="1"/>
</dbReference>
<feature type="binding site" evidence="9">
    <location>
        <position position="72"/>
    </location>
    <ligand>
        <name>4-amino-2-methyl-5-(diphosphooxymethyl)pyrimidine</name>
        <dbReference type="ChEBI" id="CHEBI:57841"/>
    </ligand>
</feature>
<dbReference type="InterPro" id="IPR034291">
    <property type="entry name" value="TMP_synthase"/>
</dbReference>
<comment type="catalytic activity">
    <reaction evidence="8 9 10">
        <text>2-[(2R,5Z)-2-carboxy-4-methylthiazol-5(2H)-ylidene]ethyl phosphate + 4-amino-2-methyl-5-(diphosphooxymethyl)pyrimidine + 2 H(+) = thiamine phosphate + CO2 + diphosphate</text>
        <dbReference type="Rhea" id="RHEA:47844"/>
        <dbReference type="ChEBI" id="CHEBI:15378"/>
        <dbReference type="ChEBI" id="CHEBI:16526"/>
        <dbReference type="ChEBI" id="CHEBI:33019"/>
        <dbReference type="ChEBI" id="CHEBI:37575"/>
        <dbReference type="ChEBI" id="CHEBI:57841"/>
        <dbReference type="ChEBI" id="CHEBI:62899"/>
        <dbReference type="EC" id="2.5.1.3"/>
    </reaction>
</comment>
<dbReference type="UniPathway" id="UPA00060">
    <property type="reaction ID" value="UER00141"/>
</dbReference>
<keyword evidence="3 9" id="KW-0479">Metal-binding</keyword>
<dbReference type="GO" id="GO:0004789">
    <property type="term" value="F:thiamine-phosphate diphosphorylase activity"/>
    <property type="evidence" value="ECO:0007669"/>
    <property type="project" value="UniProtKB-UniRule"/>
</dbReference>
<proteinExistence type="inferred from homology"/>
<dbReference type="OrthoDB" id="9812206at2"/>
<protein>
    <recommendedName>
        <fullName evidence="9">Thiamine-phosphate synthase</fullName>
        <shortName evidence="9">TP synthase</shortName>
        <shortName evidence="9">TPS</shortName>
        <ecNumber evidence="9">2.5.1.3</ecNumber>
    </recommendedName>
    <alternativeName>
        <fullName evidence="9">Thiamine-phosphate pyrophosphorylase</fullName>
        <shortName evidence="9">TMP pyrophosphorylase</shortName>
        <shortName evidence="9">TMP-PPase</shortName>
    </alternativeName>
</protein>
<dbReference type="SUPFAM" id="SSF51391">
    <property type="entry name" value="Thiamin phosphate synthase"/>
    <property type="match status" value="1"/>
</dbReference>
<keyword evidence="14" id="KW-1185">Reference proteome</keyword>
<dbReference type="PANTHER" id="PTHR20857:SF15">
    <property type="entry name" value="THIAMINE-PHOSPHATE SYNTHASE"/>
    <property type="match status" value="1"/>
</dbReference>
<comment type="similarity">
    <text evidence="9 10">Belongs to the thiamine-phosphate synthase family.</text>
</comment>
<evidence type="ECO:0000256" key="10">
    <source>
        <dbReference type="RuleBase" id="RU003826"/>
    </source>
</evidence>
<dbReference type="InterPro" id="IPR013785">
    <property type="entry name" value="Aldolase_TIM"/>
</dbReference>
<feature type="binding site" evidence="9">
    <location>
        <position position="111"/>
    </location>
    <ligand>
        <name>4-amino-2-methyl-5-(diphosphooxymethyl)pyrimidine</name>
        <dbReference type="ChEBI" id="CHEBI:57841"/>
    </ligand>
</feature>
<sequence>MTKHDILLYFIMGSNNTLNNPEDILEEAIKGGITCFQFREKGENALSGSDKHSLASTLHDICHSHGVPFIVNDDVDLALAVKADGIHVGQDDTSLTEVKRRCPKSMFIGISAKTIAEAKDAQDHGADYLGVGPMYSTSTKEDAESPIGPQAIRQMREAGVTIPIVGIGGIDETNAKDVMNAGADGISVISAISKAPNVTEASASLKRRLT</sequence>
<evidence type="ECO:0000256" key="9">
    <source>
        <dbReference type="HAMAP-Rule" id="MF_00097"/>
    </source>
</evidence>
<feature type="binding site" evidence="9">
    <location>
        <position position="169"/>
    </location>
    <ligand>
        <name>2-[(2R,5Z)-2-carboxy-4-methylthiazol-5(2H)-ylidene]ethyl phosphate</name>
        <dbReference type="ChEBI" id="CHEBI:62899"/>
    </ligand>
</feature>
<comment type="function">
    <text evidence="9">Condenses 4-methyl-5-(beta-hydroxyethyl)thiazole monophosphate (THZ-P) and 2-methyl-4-amino-5-hydroxymethyl pyrimidine pyrophosphate (HMP-PP) to form thiamine monophosphate (TMP).</text>
</comment>
<organism evidence="13 14">
    <name type="scientific">Salibacterium salarium</name>
    <dbReference type="NCBI Taxonomy" id="284579"/>
    <lineage>
        <taxon>Bacteria</taxon>
        <taxon>Bacillati</taxon>
        <taxon>Bacillota</taxon>
        <taxon>Bacilli</taxon>
        <taxon>Bacillales</taxon>
        <taxon>Bacillaceae</taxon>
    </lineage>
</organism>
<accession>A0A428N986</accession>
<dbReference type="AlphaFoldDB" id="A0A428N986"/>
<comment type="catalytic activity">
    <reaction evidence="7 9 10">
        <text>2-(2-carboxy-4-methylthiazol-5-yl)ethyl phosphate + 4-amino-2-methyl-5-(diphosphooxymethyl)pyrimidine + 2 H(+) = thiamine phosphate + CO2 + diphosphate</text>
        <dbReference type="Rhea" id="RHEA:47848"/>
        <dbReference type="ChEBI" id="CHEBI:15378"/>
        <dbReference type="ChEBI" id="CHEBI:16526"/>
        <dbReference type="ChEBI" id="CHEBI:33019"/>
        <dbReference type="ChEBI" id="CHEBI:37575"/>
        <dbReference type="ChEBI" id="CHEBI:57841"/>
        <dbReference type="ChEBI" id="CHEBI:62890"/>
        <dbReference type="EC" id="2.5.1.3"/>
    </reaction>
</comment>
<dbReference type="GO" id="GO:0000287">
    <property type="term" value="F:magnesium ion binding"/>
    <property type="evidence" value="ECO:0007669"/>
    <property type="project" value="UniProtKB-UniRule"/>
</dbReference>
<dbReference type="FunFam" id="3.20.20.70:FF:000096">
    <property type="entry name" value="Thiamine-phosphate synthase"/>
    <property type="match status" value="1"/>
</dbReference>
<dbReference type="GO" id="GO:0009228">
    <property type="term" value="P:thiamine biosynthetic process"/>
    <property type="evidence" value="ECO:0007669"/>
    <property type="project" value="UniProtKB-KW"/>
</dbReference>
<evidence type="ECO:0000256" key="1">
    <source>
        <dbReference type="ARBA" id="ARBA00005165"/>
    </source>
</evidence>
<evidence type="ECO:0000256" key="8">
    <source>
        <dbReference type="ARBA" id="ARBA00047883"/>
    </source>
</evidence>
<dbReference type="RefSeq" id="WP_125554512.1">
    <property type="nucleotide sequence ID" value="NZ_RBVX01000002.1"/>
</dbReference>
<dbReference type="EMBL" id="RBVX01000002">
    <property type="protein sequence ID" value="RSL34954.1"/>
    <property type="molecule type" value="Genomic_DNA"/>
</dbReference>
<feature type="binding site" evidence="9">
    <location>
        <begin position="137"/>
        <end position="139"/>
    </location>
    <ligand>
        <name>2-[(2R,5Z)-2-carboxy-4-methylthiazol-5(2H)-ylidene]ethyl phosphate</name>
        <dbReference type="ChEBI" id="CHEBI:62899"/>
    </ligand>
</feature>
<evidence type="ECO:0000259" key="12">
    <source>
        <dbReference type="Pfam" id="PF02581"/>
    </source>
</evidence>
<feature type="binding site" evidence="9">
    <location>
        <position position="140"/>
    </location>
    <ligand>
        <name>4-amino-2-methyl-5-(diphosphooxymethyl)pyrimidine</name>
        <dbReference type="ChEBI" id="CHEBI:57841"/>
    </ligand>
</feature>
<feature type="binding site" evidence="9">
    <location>
        <begin position="37"/>
        <end position="41"/>
    </location>
    <ligand>
        <name>4-amino-2-methyl-5-(diphosphooxymethyl)pyrimidine</name>
        <dbReference type="ChEBI" id="CHEBI:57841"/>
    </ligand>
</feature>
<comment type="caution">
    <text evidence="13">The sequence shown here is derived from an EMBL/GenBank/DDBJ whole genome shotgun (WGS) entry which is preliminary data.</text>
</comment>
<evidence type="ECO:0000256" key="4">
    <source>
        <dbReference type="ARBA" id="ARBA00022842"/>
    </source>
</evidence>
<dbReference type="Gene3D" id="3.20.20.70">
    <property type="entry name" value="Aldolase class I"/>
    <property type="match status" value="1"/>
</dbReference>
<dbReference type="PANTHER" id="PTHR20857">
    <property type="entry name" value="THIAMINE-PHOSPHATE PYROPHOSPHORYLASE"/>
    <property type="match status" value="1"/>
</dbReference>
<evidence type="ECO:0000256" key="5">
    <source>
        <dbReference type="ARBA" id="ARBA00022977"/>
    </source>
</evidence>